<keyword evidence="2" id="KW-1185">Reference proteome</keyword>
<dbReference type="EMBL" id="CM042024">
    <property type="protein sequence ID" value="KAI3810320.1"/>
    <property type="molecule type" value="Genomic_DNA"/>
</dbReference>
<evidence type="ECO:0000313" key="1">
    <source>
        <dbReference type="EMBL" id="KAI3810320.1"/>
    </source>
</evidence>
<sequence length="296" mass="33189">MDNLYGFSNSKVPKHSSQSPIHNYALPNPYRHPLGHVVDPYLSHNVHTTALQSLNSPNLRYLQPARSHLAPLSPVLEHQASVGYMYHHSSGNRSIESRMESLRQTRSPLQFSNTVKVEEDVVVIDGVVVNDLPADRSRSSSLSLTDSGGSSSSGGKNHKSDLCLSYLENSGFCRYGSKCQFAHGKQEMHPVPFSYKSALETCKSYNLSRTCAFGSKCRFLHHETSTPTSSTTRTISQIKPDEPTSSIVNLKSSNWSPMDDDIKIQLNQDFESYNNKFLYGPRRMKRLPVFIQMCTE</sequence>
<organism evidence="1 2">
    <name type="scientific">Smallanthus sonchifolius</name>
    <dbReference type="NCBI Taxonomy" id="185202"/>
    <lineage>
        <taxon>Eukaryota</taxon>
        <taxon>Viridiplantae</taxon>
        <taxon>Streptophyta</taxon>
        <taxon>Embryophyta</taxon>
        <taxon>Tracheophyta</taxon>
        <taxon>Spermatophyta</taxon>
        <taxon>Magnoliopsida</taxon>
        <taxon>eudicotyledons</taxon>
        <taxon>Gunneridae</taxon>
        <taxon>Pentapetalae</taxon>
        <taxon>asterids</taxon>
        <taxon>campanulids</taxon>
        <taxon>Asterales</taxon>
        <taxon>Asteraceae</taxon>
        <taxon>Asteroideae</taxon>
        <taxon>Heliantheae alliance</taxon>
        <taxon>Millerieae</taxon>
        <taxon>Smallanthus</taxon>
    </lineage>
</organism>
<name>A0ACB9ISH7_9ASTR</name>
<protein>
    <submittedName>
        <fullName evidence="1">Uncharacterized protein</fullName>
    </submittedName>
</protein>
<dbReference type="Proteomes" id="UP001056120">
    <property type="component" value="Linkage Group LG07"/>
</dbReference>
<reference evidence="1 2" key="2">
    <citation type="journal article" date="2022" name="Mol. Ecol. Resour.">
        <title>The genomes of chicory, endive, great burdock and yacon provide insights into Asteraceae paleo-polyploidization history and plant inulin production.</title>
        <authorList>
            <person name="Fan W."/>
            <person name="Wang S."/>
            <person name="Wang H."/>
            <person name="Wang A."/>
            <person name="Jiang F."/>
            <person name="Liu H."/>
            <person name="Zhao H."/>
            <person name="Xu D."/>
            <person name="Zhang Y."/>
        </authorList>
    </citation>
    <scope>NUCLEOTIDE SEQUENCE [LARGE SCALE GENOMIC DNA]</scope>
    <source>
        <strain evidence="2">cv. Yunnan</strain>
        <tissue evidence="1">Leaves</tissue>
    </source>
</reference>
<comment type="caution">
    <text evidence="1">The sequence shown here is derived from an EMBL/GenBank/DDBJ whole genome shotgun (WGS) entry which is preliminary data.</text>
</comment>
<evidence type="ECO:0000313" key="2">
    <source>
        <dbReference type="Proteomes" id="UP001056120"/>
    </source>
</evidence>
<proteinExistence type="predicted"/>
<accession>A0ACB9ISH7</accession>
<gene>
    <name evidence="1" type="ORF">L1987_19932</name>
</gene>
<reference evidence="2" key="1">
    <citation type="journal article" date="2022" name="Mol. Ecol. Resour.">
        <title>The genomes of chicory, endive, great burdock and yacon provide insights into Asteraceae palaeo-polyploidization history and plant inulin production.</title>
        <authorList>
            <person name="Fan W."/>
            <person name="Wang S."/>
            <person name="Wang H."/>
            <person name="Wang A."/>
            <person name="Jiang F."/>
            <person name="Liu H."/>
            <person name="Zhao H."/>
            <person name="Xu D."/>
            <person name="Zhang Y."/>
        </authorList>
    </citation>
    <scope>NUCLEOTIDE SEQUENCE [LARGE SCALE GENOMIC DNA]</scope>
    <source>
        <strain evidence="2">cv. Yunnan</strain>
    </source>
</reference>